<sequence length="129" mass="14144">MSSTSTHEFPSPIGGAPFPIDFAPSILFCVLHGLLVPVFIWRMARSQTRNFVLIGALAFTIERTVLYALRAHTAHDDKARSNESLETYLQTTLAGGFIRFISIGMDLMQLTRAMLVNATKGSEVLASEA</sequence>
<dbReference type="EMBL" id="ML213402">
    <property type="protein sequence ID" value="TFK77614.1"/>
    <property type="molecule type" value="Genomic_DNA"/>
</dbReference>
<keyword evidence="1" id="KW-1133">Transmembrane helix</keyword>
<protein>
    <submittedName>
        <fullName evidence="2">Uncharacterized protein</fullName>
    </submittedName>
</protein>
<dbReference type="Proteomes" id="UP000308197">
    <property type="component" value="Unassembled WGS sequence"/>
</dbReference>
<evidence type="ECO:0000313" key="2">
    <source>
        <dbReference type="EMBL" id="TFK77614.1"/>
    </source>
</evidence>
<dbReference type="AlphaFoldDB" id="A0A5C3NK75"/>
<keyword evidence="3" id="KW-1185">Reference proteome</keyword>
<proteinExistence type="predicted"/>
<gene>
    <name evidence="2" type="ORF">K466DRAFT_508294</name>
</gene>
<evidence type="ECO:0000313" key="3">
    <source>
        <dbReference type="Proteomes" id="UP000308197"/>
    </source>
</evidence>
<reference evidence="2 3" key="1">
    <citation type="journal article" date="2019" name="Nat. Ecol. Evol.">
        <title>Megaphylogeny resolves global patterns of mushroom evolution.</title>
        <authorList>
            <person name="Varga T."/>
            <person name="Krizsan K."/>
            <person name="Foldi C."/>
            <person name="Dima B."/>
            <person name="Sanchez-Garcia M."/>
            <person name="Sanchez-Ramirez S."/>
            <person name="Szollosi G.J."/>
            <person name="Szarkandi J.G."/>
            <person name="Papp V."/>
            <person name="Albert L."/>
            <person name="Andreopoulos W."/>
            <person name="Angelini C."/>
            <person name="Antonin V."/>
            <person name="Barry K.W."/>
            <person name="Bougher N.L."/>
            <person name="Buchanan P."/>
            <person name="Buyck B."/>
            <person name="Bense V."/>
            <person name="Catcheside P."/>
            <person name="Chovatia M."/>
            <person name="Cooper J."/>
            <person name="Damon W."/>
            <person name="Desjardin D."/>
            <person name="Finy P."/>
            <person name="Geml J."/>
            <person name="Haridas S."/>
            <person name="Hughes K."/>
            <person name="Justo A."/>
            <person name="Karasinski D."/>
            <person name="Kautmanova I."/>
            <person name="Kiss B."/>
            <person name="Kocsube S."/>
            <person name="Kotiranta H."/>
            <person name="LaButti K.M."/>
            <person name="Lechner B.E."/>
            <person name="Liimatainen K."/>
            <person name="Lipzen A."/>
            <person name="Lukacs Z."/>
            <person name="Mihaltcheva S."/>
            <person name="Morgado L.N."/>
            <person name="Niskanen T."/>
            <person name="Noordeloos M.E."/>
            <person name="Ohm R.A."/>
            <person name="Ortiz-Santana B."/>
            <person name="Ovrebo C."/>
            <person name="Racz N."/>
            <person name="Riley R."/>
            <person name="Savchenko A."/>
            <person name="Shiryaev A."/>
            <person name="Soop K."/>
            <person name="Spirin V."/>
            <person name="Szebenyi C."/>
            <person name="Tomsovsky M."/>
            <person name="Tulloss R.E."/>
            <person name="Uehling J."/>
            <person name="Grigoriev I.V."/>
            <person name="Vagvolgyi C."/>
            <person name="Papp T."/>
            <person name="Martin F.M."/>
            <person name="Miettinen O."/>
            <person name="Hibbett D.S."/>
            <person name="Nagy L.G."/>
        </authorList>
    </citation>
    <scope>NUCLEOTIDE SEQUENCE [LARGE SCALE GENOMIC DNA]</scope>
    <source>
        <strain evidence="2 3">HHB13444</strain>
    </source>
</reference>
<dbReference type="InParanoid" id="A0A5C3NK75"/>
<keyword evidence="1" id="KW-0812">Transmembrane</keyword>
<organism evidence="2 3">
    <name type="scientific">Polyporus arcularius HHB13444</name>
    <dbReference type="NCBI Taxonomy" id="1314778"/>
    <lineage>
        <taxon>Eukaryota</taxon>
        <taxon>Fungi</taxon>
        <taxon>Dikarya</taxon>
        <taxon>Basidiomycota</taxon>
        <taxon>Agaricomycotina</taxon>
        <taxon>Agaricomycetes</taxon>
        <taxon>Polyporales</taxon>
        <taxon>Polyporaceae</taxon>
        <taxon>Polyporus</taxon>
    </lineage>
</organism>
<feature type="non-terminal residue" evidence="2">
    <location>
        <position position="129"/>
    </location>
</feature>
<keyword evidence="1" id="KW-0472">Membrane</keyword>
<evidence type="ECO:0000256" key="1">
    <source>
        <dbReference type="SAM" id="Phobius"/>
    </source>
</evidence>
<name>A0A5C3NK75_9APHY</name>
<accession>A0A5C3NK75</accession>
<feature type="transmembrane region" description="Helical" evidence="1">
    <location>
        <begin position="22"/>
        <end position="44"/>
    </location>
</feature>